<gene>
    <name evidence="6" type="ORF">PWYN_25520</name>
</gene>
<dbReference type="CDD" id="cd03255">
    <property type="entry name" value="ABC_MJ0796_LolCDE_FtsE"/>
    <property type="match status" value="1"/>
</dbReference>
<dbReference type="STRING" id="268407.PWYN_25520"/>
<dbReference type="InterPro" id="IPR003593">
    <property type="entry name" value="AAA+_ATPase"/>
</dbReference>
<dbReference type="FunFam" id="3.40.50.300:FF:000032">
    <property type="entry name" value="Export ABC transporter ATP-binding protein"/>
    <property type="match status" value="1"/>
</dbReference>
<dbReference type="EMBL" id="JQCR01000003">
    <property type="protein sequence ID" value="KGE17910.1"/>
    <property type="molecule type" value="Genomic_DNA"/>
</dbReference>
<dbReference type="InterPro" id="IPR017911">
    <property type="entry name" value="MacB-like_ATP-bd"/>
</dbReference>
<keyword evidence="7" id="KW-1185">Reference proteome</keyword>
<comment type="similarity">
    <text evidence="1">Belongs to the ABC transporter superfamily.</text>
</comment>
<evidence type="ECO:0000313" key="7">
    <source>
        <dbReference type="Proteomes" id="UP000029734"/>
    </source>
</evidence>
<evidence type="ECO:0000313" key="6">
    <source>
        <dbReference type="EMBL" id="KGE17910.1"/>
    </source>
</evidence>
<name>A0A098M5S6_9BACL</name>
<dbReference type="PROSITE" id="PS50893">
    <property type="entry name" value="ABC_TRANSPORTER_2"/>
    <property type="match status" value="1"/>
</dbReference>
<protein>
    <submittedName>
        <fullName evidence="6">Multidrug ABC transporter ATP-binding protein</fullName>
    </submittedName>
</protein>
<keyword evidence="4 6" id="KW-0067">ATP-binding</keyword>
<evidence type="ECO:0000256" key="3">
    <source>
        <dbReference type="ARBA" id="ARBA00022741"/>
    </source>
</evidence>
<dbReference type="SMART" id="SM00382">
    <property type="entry name" value="AAA"/>
    <property type="match status" value="1"/>
</dbReference>
<dbReference type="GO" id="GO:0022857">
    <property type="term" value="F:transmembrane transporter activity"/>
    <property type="evidence" value="ECO:0007669"/>
    <property type="project" value="UniProtKB-ARBA"/>
</dbReference>
<dbReference type="AlphaFoldDB" id="A0A098M5S6"/>
<keyword evidence="3" id="KW-0547">Nucleotide-binding</keyword>
<dbReference type="Gene3D" id="3.40.50.300">
    <property type="entry name" value="P-loop containing nucleotide triphosphate hydrolases"/>
    <property type="match status" value="1"/>
</dbReference>
<dbReference type="GO" id="GO:0098796">
    <property type="term" value="C:membrane protein complex"/>
    <property type="evidence" value="ECO:0007669"/>
    <property type="project" value="UniProtKB-ARBA"/>
</dbReference>
<dbReference type="GO" id="GO:0016887">
    <property type="term" value="F:ATP hydrolysis activity"/>
    <property type="evidence" value="ECO:0007669"/>
    <property type="project" value="InterPro"/>
</dbReference>
<dbReference type="RefSeq" id="WP_036657401.1">
    <property type="nucleotide sequence ID" value="NZ_JQCR01000003.1"/>
</dbReference>
<evidence type="ECO:0000256" key="4">
    <source>
        <dbReference type="ARBA" id="ARBA00022840"/>
    </source>
</evidence>
<dbReference type="eggNOG" id="COG1136">
    <property type="taxonomic scope" value="Bacteria"/>
</dbReference>
<evidence type="ECO:0000259" key="5">
    <source>
        <dbReference type="PROSITE" id="PS50893"/>
    </source>
</evidence>
<dbReference type="InterPro" id="IPR017871">
    <property type="entry name" value="ABC_transporter-like_CS"/>
</dbReference>
<dbReference type="Pfam" id="PF00005">
    <property type="entry name" value="ABC_tran"/>
    <property type="match status" value="1"/>
</dbReference>
<feature type="domain" description="ABC transporter" evidence="5">
    <location>
        <begin position="4"/>
        <end position="247"/>
    </location>
</feature>
<proteinExistence type="inferred from homology"/>
<reference evidence="6 7" key="1">
    <citation type="submission" date="2014-08" db="EMBL/GenBank/DDBJ databases">
        <authorList>
            <person name="den Bakker H.C."/>
        </authorList>
    </citation>
    <scope>NUCLEOTIDE SEQUENCE [LARGE SCALE GENOMIC DNA]</scope>
    <source>
        <strain evidence="6 7">DSM 18334</strain>
    </source>
</reference>
<dbReference type="SUPFAM" id="SSF52540">
    <property type="entry name" value="P-loop containing nucleoside triphosphate hydrolases"/>
    <property type="match status" value="1"/>
</dbReference>
<reference evidence="6 7" key="2">
    <citation type="submission" date="2014-10" db="EMBL/GenBank/DDBJ databases">
        <title>Comparative genomics of the Paenibacillus odorifer group.</title>
        <authorList>
            <person name="Tsai Y.-C."/>
            <person name="Martin N."/>
            <person name="Korlach J."/>
            <person name="Wiedmann M."/>
        </authorList>
    </citation>
    <scope>NUCLEOTIDE SEQUENCE [LARGE SCALE GENOMIC DNA]</scope>
    <source>
        <strain evidence="6 7">DSM 18334</strain>
    </source>
</reference>
<keyword evidence="2" id="KW-0813">Transport</keyword>
<dbReference type="InterPro" id="IPR027417">
    <property type="entry name" value="P-loop_NTPase"/>
</dbReference>
<evidence type="ECO:0000256" key="2">
    <source>
        <dbReference type="ARBA" id="ARBA00022448"/>
    </source>
</evidence>
<comment type="caution">
    <text evidence="6">The sequence shown here is derived from an EMBL/GenBank/DDBJ whole genome shotgun (WGS) entry which is preliminary data.</text>
</comment>
<accession>A0A098M5S6</accession>
<dbReference type="OrthoDB" id="9791546at2"/>
<dbReference type="GO" id="GO:0005524">
    <property type="term" value="F:ATP binding"/>
    <property type="evidence" value="ECO:0007669"/>
    <property type="project" value="UniProtKB-KW"/>
</dbReference>
<evidence type="ECO:0000256" key="1">
    <source>
        <dbReference type="ARBA" id="ARBA00005417"/>
    </source>
</evidence>
<dbReference type="PANTHER" id="PTHR42798">
    <property type="entry name" value="LIPOPROTEIN-RELEASING SYSTEM ATP-BINDING PROTEIN LOLD"/>
    <property type="match status" value="1"/>
</dbReference>
<organism evidence="6 7">
    <name type="scientific">Paenibacillus wynnii</name>
    <dbReference type="NCBI Taxonomy" id="268407"/>
    <lineage>
        <taxon>Bacteria</taxon>
        <taxon>Bacillati</taxon>
        <taxon>Bacillota</taxon>
        <taxon>Bacilli</taxon>
        <taxon>Bacillales</taxon>
        <taxon>Paenibacillaceae</taxon>
        <taxon>Paenibacillus</taxon>
    </lineage>
</organism>
<sequence length="256" mass="28358">MSILQVESLVKEYKGKGRNKSNVFKALNGIDLSVDSGEFIAIMGPSGSGKTTLLNILSGIDADYSGTVRISESCIEEMSKDELALFRRQRMGFVFQDYNLLNSLTLRENVMLPMVLDEQEVKVINAKTDETLSLFDLDEVKNKYPYNVSGGQQQRAAICRAIINDPDVIFADEPTGNLDSKSSSTVMKCFSRLNSLKGATIVMVTHDPFAASFCKRVVFIKDGEIGFERVREGERKAFFDTILESLAFMGGGEDDL</sequence>
<dbReference type="PROSITE" id="PS00211">
    <property type="entry name" value="ABC_TRANSPORTER_1"/>
    <property type="match status" value="1"/>
</dbReference>
<dbReference type="InterPro" id="IPR003439">
    <property type="entry name" value="ABC_transporter-like_ATP-bd"/>
</dbReference>
<dbReference type="PANTHER" id="PTHR42798:SF7">
    <property type="entry name" value="ALPHA-D-RIBOSE 1-METHYLPHOSPHONATE 5-TRIPHOSPHATE SYNTHASE SUBUNIT PHNL"/>
    <property type="match status" value="1"/>
</dbReference>
<dbReference type="Proteomes" id="UP000029734">
    <property type="component" value="Unassembled WGS sequence"/>
</dbReference>